<dbReference type="AlphaFoldDB" id="A0A1F5G311"/>
<organism evidence="3 4">
    <name type="scientific">Candidatus Curtissbacteria bacterium RBG_16_39_7</name>
    <dbReference type="NCBI Taxonomy" id="1797707"/>
    <lineage>
        <taxon>Bacteria</taxon>
        <taxon>Candidatus Curtissiibacteriota</taxon>
    </lineage>
</organism>
<name>A0A1F5G311_9BACT</name>
<dbReference type="EMBL" id="MFAV01000026">
    <property type="protein sequence ID" value="OGD86227.1"/>
    <property type="molecule type" value="Genomic_DNA"/>
</dbReference>
<evidence type="ECO:0000313" key="4">
    <source>
        <dbReference type="Proteomes" id="UP000176628"/>
    </source>
</evidence>
<sequence length="78" mass="8192">MKFGCLSASGGNKPTNSLSGFDGKQSGVKGVYNVDAMGKEGKEALSFTESNKELLKNIIKFGLIAVGAIVVLNWLAKL</sequence>
<proteinExistence type="predicted"/>
<accession>A0A1F5G311</accession>
<keyword evidence="2" id="KW-1133">Transmembrane helix</keyword>
<feature type="region of interest" description="Disordered" evidence="1">
    <location>
        <begin position="1"/>
        <end position="21"/>
    </location>
</feature>
<reference evidence="3 4" key="1">
    <citation type="journal article" date="2016" name="Nat. Commun.">
        <title>Thousands of microbial genomes shed light on interconnected biogeochemical processes in an aquifer system.</title>
        <authorList>
            <person name="Anantharaman K."/>
            <person name="Brown C.T."/>
            <person name="Hug L.A."/>
            <person name="Sharon I."/>
            <person name="Castelle C.J."/>
            <person name="Probst A.J."/>
            <person name="Thomas B.C."/>
            <person name="Singh A."/>
            <person name="Wilkins M.J."/>
            <person name="Karaoz U."/>
            <person name="Brodie E.L."/>
            <person name="Williams K.H."/>
            <person name="Hubbard S.S."/>
            <person name="Banfield J.F."/>
        </authorList>
    </citation>
    <scope>NUCLEOTIDE SEQUENCE [LARGE SCALE GENOMIC DNA]</scope>
</reference>
<gene>
    <name evidence="3" type="ORF">A2Z23_00945</name>
</gene>
<keyword evidence="2" id="KW-0472">Membrane</keyword>
<keyword evidence="2" id="KW-0812">Transmembrane</keyword>
<protein>
    <submittedName>
        <fullName evidence="3">Uncharacterized protein</fullName>
    </submittedName>
</protein>
<evidence type="ECO:0000256" key="1">
    <source>
        <dbReference type="SAM" id="MobiDB-lite"/>
    </source>
</evidence>
<evidence type="ECO:0000256" key="2">
    <source>
        <dbReference type="SAM" id="Phobius"/>
    </source>
</evidence>
<dbReference type="Proteomes" id="UP000176628">
    <property type="component" value="Unassembled WGS sequence"/>
</dbReference>
<feature type="transmembrane region" description="Helical" evidence="2">
    <location>
        <begin position="58"/>
        <end position="76"/>
    </location>
</feature>
<feature type="compositionally biased region" description="Polar residues" evidence="1">
    <location>
        <begin position="9"/>
        <end position="19"/>
    </location>
</feature>
<comment type="caution">
    <text evidence="3">The sequence shown here is derived from an EMBL/GenBank/DDBJ whole genome shotgun (WGS) entry which is preliminary data.</text>
</comment>
<evidence type="ECO:0000313" key="3">
    <source>
        <dbReference type="EMBL" id="OGD86227.1"/>
    </source>
</evidence>